<name>N6WXS9_9GAMM</name>
<dbReference type="AlphaFoldDB" id="N6WXS9"/>
<comment type="caution">
    <text evidence="1">The sequence shown here is derived from an EMBL/GenBank/DDBJ whole genome shotgun (WGS) entry which is preliminary data.</text>
</comment>
<evidence type="ECO:0000313" key="2">
    <source>
        <dbReference type="Proteomes" id="UP000013165"/>
    </source>
</evidence>
<dbReference type="Proteomes" id="UP000013165">
    <property type="component" value="Unassembled WGS sequence"/>
</dbReference>
<reference evidence="1 2" key="1">
    <citation type="journal article" date="2013" name="Genome Announc.">
        <title>Genome Sequence of the Polycyclic Aromatic Hydrocarbon-Degrading Bacterium Strain Marinobacter nanhaiticus D15-8WT.</title>
        <authorList>
            <person name="Cui Z."/>
            <person name="Gao W."/>
            <person name="Li Q."/>
            <person name="Xu G."/>
            <person name="Zheng L."/>
        </authorList>
    </citation>
    <scope>NUCLEOTIDE SEQUENCE [LARGE SCALE GENOMIC DNA]</scope>
    <source>
        <strain evidence="1 2">D15-8W</strain>
    </source>
</reference>
<dbReference type="OrthoDB" id="9857484at2"/>
<dbReference type="PATRIC" id="fig|626887.3.peg.2218"/>
<proteinExistence type="predicted"/>
<organism evidence="1 2">
    <name type="scientific">Marinobacter nanhaiticus D15-8W</name>
    <dbReference type="NCBI Taxonomy" id="626887"/>
    <lineage>
        <taxon>Bacteria</taxon>
        <taxon>Pseudomonadati</taxon>
        <taxon>Pseudomonadota</taxon>
        <taxon>Gammaproteobacteria</taxon>
        <taxon>Pseudomonadales</taxon>
        <taxon>Marinobacteraceae</taxon>
        <taxon>Marinobacter</taxon>
    </lineage>
</organism>
<dbReference type="EMBL" id="APLQ01000011">
    <property type="protein sequence ID" value="ENO15887.1"/>
    <property type="molecule type" value="Genomic_DNA"/>
</dbReference>
<accession>N6WXS9</accession>
<dbReference type="RefSeq" id="WP_004580177.1">
    <property type="nucleotide sequence ID" value="NZ_AP028878.1"/>
</dbReference>
<gene>
    <name evidence="1" type="ORF">J057_11061</name>
</gene>
<dbReference type="STRING" id="626887.J057_11061"/>
<protein>
    <submittedName>
        <fullName evidence="1">Uncharacterized protein</fullName>
    </submittedName>
</protein>
<dbReference type="HOGENOM" id="CLU_2035281_0_0_6"/>
<keyword evidence="2" id="KW-1185">Reference proteome</keyword>
<evidence type="ECO:0000313" key="1">
    <source>
        <dbReference type="EMBL" id="ENO15887.1"/>
    </source>
</evidence>
<sequence>MNTRMKTIAFGTLFAASTLSYGEAQFLDIPSADIPDAVKLSNSLDAVMEDASACRQDGLELANCLCGKPSIGRMSRTYETVIEKHPSWAGKTLRFEAENKSHAIQLPTFRRELERLGEACG</sequence>